<evidence type="ECO:0000313" key="2">
    <source>
        <dbReference type="Proteomes" id="UP000271162"/>
    </source>
</evidence>
<dbReference type="AlphaFoldDB" id="A0A0N4YEJ2"/>
<dbReference type="Proteomes" id="UP000271162">
    <property type="component" value="Unassembled WGS sequence"/>
</dbReference>
<reference evidence="1 2" key="2">
    <citation type="submission" date="2018-11" db="EMBL/GenBank/DDBJ databases">
        <authorList>
            <consortium name="Pathogen Informatics"/>
        </authorList>
    </citation>
    <scope>NUCLEOTIDE SEQUENCE [LARGE SCALE GENOMIC DNA]</scope>
</reference>
<name>A0A0N4YEJ2_NIPBR</name>
<organism evidence="3">
    <name type="scientific">Nippostrongylus brasiliensis</name>
    <name type="common">Rat hookworm</name>
    <dbReference type="NCBI Taxonomy" id="27835"/>
    <lineage>
        <taxon>Eukaryota</taxon>
        <taxon>Metazoa</taxon>
        <taxon>Ecdysozoa</taxon>
        <taxon>Nematoda</taxon>
        <taxon>Chromadorea</taxon>
        <taxon>Rhabditida</taxon>
        <taxon>Rhabditina</taxon>
        <taxon>Rhabditomorpha</taxon>
        <taxon>Strongyloidea</taxon>
        <taxon>Heligmosomidae</taxon>
        <taxon>Nippostrongylus</taxon>
    </lineage>
</organism>
<dbReference type="EMBL" id="UYSL01021609">
    <property type="protein sequence ID" value="VDL78714.1"/>
    <property type="molecule type" value="Genomic_DNA"/>
</dbReference>
<accession>A0A0N4YEJ2</accession>
<proteinExistence type="predicted"/>
<evidence type="ECO:0000313" key="1">
    <source>
        <dbReference type="EMBL" id="VDL78714.1"/>
    </source>
</evidence>
<reference evidence="3" key="1">
    <citation type="submission" date="2017-02" db="UniProtKB">
        <authorList>
            <consortium name="WormBaseParasite"/>
        </authorList>
    </citation>
    <scope>IDENTIFICATION</scope>
</reference>
<evidence type="ECO:0000313" key="3">
    <source>
        <dbReference type="WBParaSite" id="NBR_0001511901-mRNA-1"/>
    </source>
</evidence>
<keyword evidence="2" id="KW-1185">Reference proteome</keyword>
<dbReference type="STRING" id="27835.A0A0N4YEJ2"/>
<protein>
    <submittedName>
        <fullName evidence="3">M20_dimer domain-containing protein</fullName>
    </submittedName>
</protein>
<dbReference type="WBParaSite" id="NBR_0001511901-mRNA-1">
    <property type="protein sequence ID" value="NBR_0001511901-mRNA-1"/>
    <property type="gene ID" value="NBR_0001511901"/>
</dbReference>
<sequence>MSATVEHATAEGALAVDSYRVRWPLNISGLADIKEHGQQVKVTDIVKRWWVGRISPVEVGVRLAADSSLVMGTYAVCQPPEWEPLEKGKWAEFALVVRNVSGKVDQWMYEWDINNKYNLKFGKKFKERGIGQDIIRGPPAGPIPPIAYYTIKQNLLPLKGEKDGAKHAFPLVLRGTSFFGYPPHNNPKPLLGVIKEPEYIYKERSPMRLILGDQSKSLEQYKPRYVIRCNSIE</sequence>
<gene>
    <name evidence="1" type="ORF">NBR_LOCUS15120</name>
</gene>